<feature type="region of interest" description="Disordered" evidence="1">
    <location>
        <begin position="209"/>
        <end position="235"/>
    </location>
</feature>
<accession>A0A318QQJ9</accession>
<evidence type="ECO:0000313" key="4">
    <source>
        <dbReference type="Proteomes" id="UP000247609"/>
    </source>
</evidence>
<feature type="chain" id="PRO_5016292601" evidence="2">
    <location>
        <begin position="22"/>
        <end position="235"/>
    </location>
</feature>
<sequence>MKIKTPAALRFVPSVFVPGLAALSLGAMTMAMTVGAPHAARADTSVIMGNQVSSATVETVDHEAGTVLLRDHTGDLVTVRIPPEARNVPRLQAGDKINIRFFKTMDATIVPPGTQPPVSTVTSAKGYAGLHPHGMLVSNRRERVHVLAVDPAHNIITFDDPDEITRTEVIHDKAMQPLLGTVKVGDYVDVTVTDAVSFEVTNRVIAPSATVQQAPGQKGDVQKGDAPPASAPSAP</sequence>
<dbReference type="RefSeq" id="WP_110531280.1">
    <property type="nucleotide sequence ID" value="NZ_NOXG01000016.1"/>
</dbReference>
<proteinExistence type="predicted"/>
<dbReference type="EMBL" id="NOXG01000016">
    <property type="protein sequence ID" value="PYD75013.1"/>
    <property type="molecule type" value="Genomic_DNA"/>
</dbReference>
<reference evidence="3 4" key="1">
    <citation type="submission" date="2017-07" db="EMBL/GenBank/DDBJ databases">
        <title>A draft genome sequence of Komagataeibacter sp. T5K1.</title>
        <authorList>
            <person name="Skraban J."/>
            <person name="Cleenwerck I."/>
            <person name="Vandamme P."/>
            <person name="Trcek J."/>
        </authorList>
    </citation>
    <scope>NUCLEOTIDE SEQUENCE [LARGE SCALE GENOMIC DNA]</scope>
    <source>
        <strain evidence="3 4">T5K1</strain>
    </source>
</reference>
<name>A0A318QQJ9_9PROT</name>
<evidence type="ECO:0000256" key="2">
    <source>
        <dbReference type="SAM" id="SignalP"/>
    </source>
</evidence>
<dbReference type="Proteomes" id="UP000247609">
    <property type="component" value="Unassembled WGS sequence"/>
</dbReference>
<evidence type="ECO:0000256" key="1">
    <source>
        <dbReference type="SAM" id="MobiDB-lite"/>
    </source>
</evidence>
<keyword evidence="2" id="KW-0732">Signal</keyword>
<evidence type="ECO:0000313" key="3">
    <source>
        <dbReference type="EMBL" id="PYD75013.1"/>
    </source>
</evidence>
<protein>
    <submittedName>
        <fullName evidence="3">Preprotein translocase subunit YajC</fullName>
    </submittedName>
</protein>
<feature type="compositionally biased region" description="Low complexity" evidence="1">
    <location>
        <begin position="226"/>
        <end position="235"/>
    </location>
</feature>
<comment type="caution">
    <text evidence="3">The sequence shown here is derived from an EMBL/GenBank/DDBJ whole genome shotgun (WGS) entry which is preliminary data.</text>
</comment>
<dbReference type="AlphaFoldDB" id="A0A318QQJ9"/>
<gene>
    <name evidence="3" type="ORF">CFR71_11570</name>
</gene>
<organism evidence="3 4">
    <name type="scientific">Novacetimonas pomaceti</name>
    <dbReference type="NCBI Taxonomy" id="2021998"/>
    <lineage>
        <taxon>Bacteria</taxon>
        <taxon>Pseudomonadati</taxon>
        <taxon>Pseudomonadota</taxon>
        <taxon>Alphaproteobacteria</taxon>
        <taxon>Acetobacterales</taxon>
        <taxon>Acetobacteraceae</taxon>
        <taxon>Novacetimonas</taxon>
    </lineage>
</organism>
<feature type="signal peptide" evidence="2">
    <location>
        <begin position="1"/>
        <end position="21"/>
    </location>
</feature>